<proteinExistence type="predicted"/>
<accession>A0A024UTL8</accession>
<dbReference type="RefSeq" id="XP_008862768.1">
    <property type="nucleotide sequence ID" value="XM_008864546.1"/>
</dbReference>
<sequence>MDTQLEAAFDEFGKKKKLTAQDAVAMERAVSAEVEEARCLDALARELECSALSD</sequence>
<evidence type="ECO:0000313" key="1">
    <source>
        <dbReference type="EMBL" id="ETW08963.1"/>
    </source>
</evidence>
<dbReference type="GeneID" id="20078491"/>
<reference evidence="1" key="1">
    <citation type="submission" date="2013-12" db="EMBL/GenBank/DDBJ databases">
        <title>The Genome Sequence of Aphanomyces invadans NJM9701.</title>
        <authorList>
            <consortium name="The Broad Institute Genomics Platform"/>
            <person name="Russ C."/>
            <person name="Tyler B."/>
            <person name="van West P."/>
            <person name="Dieguez-Uribeondo J."/>
            <person name="Young S.K."/>
            <person name="Zeng Q."/>
            <person name="Gargeya S."/>
            <person name="Fitzgerald M."/>
            <person name="Abouelleil A."/>
            <person name="Alvarado L."/>
            <person name="Chapman S.B."/>
            <person name="Gainer-Dewar J."/>
            <person name="Goldberg J."/>
            <person name="Griggs A."/>
            <person name="Gujja S."/>
            <person name="Hansen M."/>
            <person name="Howarth C."/>
            <person name="Imamovic A."/>
            <person name="Ireland A."/>
            <person name="Larimer J."/>
            <person name="McCowan C."/>
            <person name="Murphy C."/>
            <person name="Pearson M."/>
            <person name="Poon T.W."/>
            <person name="Priest M."/>
            <person name="Roberts A."/>
            <person name="Saif S."/>
            <person name="Shea T."/>
            <person name="Sykes S."/>
            <person name="Wortman J."/>
            <person name="Nusbaum C."/>
            <person name="Birren B."/>
        </authorList>
    </citation>
    <scope>NUCLEOTIDE SEQUENCE [LARGE SCALE GENOMIC DNA]</scope>
    <source>
        <strain evidence="1">NJM9701</strain>
    </source>
</reference>
<protein>
    <submittedName>
        <fullName evidence="1">Uncharacterized protein</fullName>
    </submittedName>
</protein>
<dbReference type="AlphaFoldDB" id="A0A024UTL8"/>
<gene>
    <name evidence="1" type="ORF">H310_01441</name>
</gene>
<organism evidence="1">
    <name type="scientific">Aphanomyces invadans</name>
    <dbReference type="NCBI Taxonomy" id="157072"/>
    <lineage>
        <taxon>Eukaryota</taxon>
        <taxon>Sar</taxon>
        <taxon>Stramenopiles</taxon>
        <taxon>Oomycota</taxon>
        <taxon>Saprolegniomycetes</taxon>
        <taxon>Saprolegniales</taxon>
        <taxon>Verrucalvaceae</taxon>
        <taxon>Aphanomyces</taxon>
    </lineage>
</organism>
<dbReference type="VEuPathDB" id="FungiDB:H310_01441"/>
<dbReference type="EMBL" id="KI913953">
    <property type="protein sequence ID" value="ETW08963.1"/>
    <property type="molecule type" value="Genomic_DNA"/>
</dbReference>
<name>A0A024UTL8_9STRA</name>